<keyword evidence="2" id="KW-0238">DNA-binding</keyword>
<dbReference type="PROSITE" id="PS00036">
    <property type="entry name" value="BZIP_BASIC"/>
    <property type="match status" value="1"/>
</dbReference>
<dbReference type="AlphaFoldDB" id="E4X9S8"/>
<organism evidence="7">
    <name type="scientific">Oikopleura dioica</name>
    <name type="common">Tunicate</name>
    <dbReference type="NCBI Taxonomy" id="34765"/>
    <lineage>
        <taxon>Eukaryota</taxon>
        <taxon>Metazoa</taxon>
        <taxon>Chordata</taxon>
        <taxon>Tunicata</taxon>
        <taxon>Appendicularia</taxon>
        <taxon>Copelata</taxon>
        <taxon>Oikopleuridae</taxon>
        <taxon>Oikopleura</taxon>
    </lineage>
</organism>
<dbReference type="PANTHER" id="PTHR23351:SF24">
    <property type="entry name" value="ACTIVATING TRANSCRIPTION FACTOR 3-RELATED"/>
    <property type="match status" value="1"/>
</dbReference>
<evidence type="ECO:0000259" key="6">
    <source>
        <dbReference type="PROSITE" id="PS50217"/>
    </source>
</evidence>
<dbReference type="SUPFAM" id="SSF57959">
    <property type="entry name" value="Leucine zipper domain"/>
    <property type="match status" value="1"/>
</dbReference>
<dbReference type="EMBL" id="FN653031">
    <property type="protein sequence ID" value="CBY08516.1"/>
    <property type="molecule type" value="Genomic_DNA"/>
</dbReference>
<protein>
    <recommendedName>
        <fullName evidence="6">BZIP domain-containing protein</fullName>
    </recommendedName>
</protein>
<feature type="domain" description="BZIP" evidence="6">
    <location>
        <begin position="70"/>
        <end position="125"/>
    </location>
</feature>
<evidence type="ECO:0000256" key="5">
    <source>
        <dbReference type="SAM" id="MobiDB-lite"/>
    </source>
</evidence>
<evidence type="ECO:0000256" key="1">
    <source>
        <dbReference type="ARBA" id="ARBA00023015"/>
    </source>
</evidence>
<dbReference type="PRINTS" id="PR00042">
    <property type="entry name" value="LEUZIPPRFOS"/>
</dbReference>
<evidence type="ECO:0000313" key="8">
    <source>
        <dbReference type="Proteomes" id="UP000001307"/>
    </source>
</evidence>
<feature type="region of interest" description="Disordered" evidence="5">
    <location>
        <begin position="28"/>
        <end position="78"/>
    </location>
</feature>
<dbReference type="Proteomes" id="UP000001307">
    <property type="component" value="Unassembled WGS sequence"/>
</dbReference>
<sequence length="232" mass="26496">MSQQTIIYQMEPASQIVDFPINEDTFSVYSEGSNPRYSPYPENSPKSNGNRRRPGRNPEVPDESLDNVQLERRNRRRERNRLAAARCRDRRLRKVDDLESELEATKKEREALRKENEQLKEQLEKAQFNFAMKKDCSNNTFTQNNTESGYVTPDESVELEEVAVPTTESLARPAMLKPIKIVKQEAHYQPGPLSAFLMTPNGGLALTPLLHGSFAFPADSNSELFNAEFCQL</sequence>
<gene>
    <name evidence="7" type="ORF">GSOID_T00005090001</name>
</gene>
<reference evidence="7" key="1">
    <citation type="journal article" date="2010" name="Science">
        <title>Plasticity of animal genome architecture unmasked by rapid evolution of a pelagic tunicate.</title>
        <authorList>
            <person name="Denoeud F."/>
            <person name="Henriet S."/>
            <person name="Mungpakdee S."/>
            <person name="Aury J.M."/>
            <person name="Da Silva C."/>
            <person name="Brinkmann H."/>
            <person name="Mikhaleva J."/>
            <person name="Olsen L.C."/>
            <person name="Jubin C."/>
            <person name="Canestro C."/>
            <person name="Bouquet J.M."/>
            <person name="Danks G."/>
            <person name="Poulain J."/>
            <person name="Campsteijn C."/>
            <person name="Adamski M."/>
            <person name="Cross I."/>
            <person name="Yadetie F."/>
            <person name="Muffato M."/>
            <person name="Louis A."/>
            <person name="Butcher S."/>
            <person name="Tsagkogeorga G."/>
            <person name="Konrad A."/>
            <person name="Singh S."/>
            <person name="Jensen M.F."/>
            <person name="Cong E.H."/>
            <person name="Eikeseth-Otteraa H."/>
            <person name="Noel B."/>
            <person name="Anthouard V."/>
            <person name="Porcel B.M."/>
            <person name="Kachouri-Lafond R."/>
            <person name="Nishino A."/>
            <person name="Ugolini M."/>
            <person name="Chourrout P."/>
            <person name="Nishida H."/>
            <person name="Aasland R."/>
            <person name="Huzurbazar S."/>
            <person name="Westhof E."/>
            <person name="Delsuc F."/>
            <person name="Lehrach H."/>
            <person name="Reinhardt R."/>
            <person name="Weissenbach J."/>
            <person name="Roy S.W."/>
            <person name="Artiguenave F."/>
            <person name="Postlethwait J.H."/>
            <person name="Manak J.R."/>
            <person name="Thompson E.M."/>
            <person name="Jaillon O."/>
            <person name="Du Pasquier L."/>
            <person name="Boudinot P."/>
            <person name="Liberles D.A."/>
            <person name="Volff J.N."/>
            <person name="Philippe H."/>
            <person name="Lenhard B."/>
            <person name="Roest Crollius H."/>
            <person name="Wincker P."/>
            <person name="Chourrout D."/>
        </authorList>
    </citation>
    <scope>NUCLEOTIDE SEQUENCE [LARGE SCALE GENOMIC DNA]</scope>
</reference>
<keyword evidence="8" id="KW-1185">Reference proteome</keyword>
<evidence type="ECO:0000313" key="7">
    <source>
        <dbReference type="EMBL" id="CBY08516.1"/>
    </source>
</evidence>
<keyword evidence="3" id="KW-0804">Transcription</keyword>
<accession>E4X9S8</accession>
<dbReference type="InterPro" id="IPR046347">
    <property type="entry name" value="bZIP_sf"/>
</dbReference>
<dbReference type="InterPro" id="IPR000837">
    <property type="entry name" value="AP-1"/>
</dbReference>
<dbReference type="GO" id="GO:0000978">
    <property type="term" value="F:RNA polymerase II cis-regulatory region sequence-specific DNA binding"/>
    <property type="evidence" value="ECO:0007669"/>
    <property type="project" value="TreeGrafter"/>
</dbReference>
<dbReference type="GO" id="GO:0005634">
    <property type="term" value="C:nucleus"/>
    <property type="evidence" value="ECO:0007669"/>
    <property type="project" value="TreeGrafter"/>
</dbReference>
<keyword evidence="1" id="KW-0805">Transcription regulation</keyword>
<dbReference type="Pfam" id="PF00170">
    <property type="entry name" value="bZIP_1"/>
    <property type="match status" value="1"/>
</dbReference>
<proteinExistence type="predicted"/>
<evidence type="ECO:0000256" key="3">
    <source>
        <dbReference type="ARBA" id="ARBA00023163"/>
    </source>
</evidence>
<dbReference type="PANTHER" id="PTHR23351">
    <property type="entry name" value="FOS TRANSCRIPTION FACTOR-RELATED"/>
    <property type="match status" value="1"/>
</dbReference>
<dbReference type="SMART" id="SM00338">
    <property type="entry name" value="BRLZ"/>
    <property type="match status" value="1"/>
</dbReference>
<evidence type="ECO:0000256" key="4">
    <source>
        <dbReference type="SAM" id="Coils"/>
    </source>
</evidence>
<name>E4X9S8_OIKDI</name>
<keyword evidence="4" id="KW-0175">Coiled coil</keyword>
<dbReference type="OrthoDB" id="10461517at2759"/>
<dbReference type="PROSITE" id="PS50217">
    <property type="entry name" value="BZIP"/>
    <property type="match status" value="1"/>
</dbReference>
<dbReference type="InterPro" id="IPR004827">
    <property type="entry name" value="bZIP"/>
</dbReference>
<feature type="coiled-coil region" evidence="4">
    <location>
        <begin position="88"/>
        <end position="129"/>
    </location>
</feature>
<dbReference type="InParanoid" id="E4X9S8"/>
<evidence type="ECO:0000256" key="2">
    <source>
        <dbReference type="ARBA" id="ARBA00023125"/>
    </source>
</evidence>
<dbReference type="GO" id="GO:0000981">
    <property type="term" value="F:DNA-binding transcription factor activity, RNA polymerase II-specific"/>
    <property type="evidence" value="ECO:0007669"/>
    <property type="project" value="TreeGrafter"/>
</dbReference>
<dbReference type="Gene3D" id="1.20.5.170">
    <property type="match status" value="1"/>
</dbReference>